<dbReference type="InterPro" id="IPR052166">
    <property type="entry name" value="Diverse_Acyl-CoA_DH"/>
</dbReference>
<dbReference type="Pfam" id="PF02771">
    <property type="entry name" value="Acyl-CoA_dh_N"/>
    <property type="match status" value="1"/>
</dbReference>
<dbReference type="EC" id="1.3.99.41" evidence="8"/>
<keyword evidence="3 10" id="KW-0285">Flavoprotein</keyword>
<proteinExistence type="inferred from homology"/>
<dbReference type="Gene3D" id="2.40.110.10">
    <property type="entry name" value="Butyryl-CoA Dehydrogenase, subunit A, domain 2"/>
    <property type="match status" value="1"/>
</dbReference>
<feature type="domain" description="Acyl-CoA oxidase/dehydrogenase middle" evidence="12">
    <location>
        <begin position="164"/>
        <end position="273"/>
    </location>
</feature>
<dbReference type="AlphaFoldDB" id="A0A0B2A969"/>
<evidence type="ECO:0000313" key="15">
    <source>
        <dbReference type="EMBL" id="KHL00124.1"/>
    </source>
</evidence>
<dbReference type="InterPro" id="IPR009075">
    <property type="entry name" value="AcylCo_DH/oxidase_C"/>
</dbReference>
<comment type="function">
    <text evidence="7">Involved in the assimilation of dimethylsulphoniopropionate (DMSP), an important compound in the fixation of carbon in marine phytoplankton, by mediating the conversion of 3-(methylthio)propanoyl-CoA (MMPA-CoA) to 3-(methylthio)acryloyl-CoA (MTA-CoA).</text>
</comment>
<comment type="similarity">
    <text evidence="2 10">Belongs to the acyl-CoA dehydrogenase family.</text>
</comment>
<dbReference type="GO" id="GO:0016627">
    <property type="term" value="F:oxidoreductase activity, acting on the CH-CH group of donors"/>
    <property type="evidence" value="ECO:0007669"/>
    <property type="project" value="InterPro"/>
</dbReference>
<dbReference type="InterPro" id="IPR037069">
    <property type="entry name" value="AcylCoA_DH/ox_N_sf"/>
</dbReference>
<keyword evidence="4 10" id="KW-0274">FAD</keyword>
<dbReference type="Pfam" id="PF00441">
    <property type="entry name" value="Acyl-CoA_dh_1"/>
    <property type="match status" value="1"/>
</dbReference>
<gene>
    <name evidence="15" type="ORF">LK09_01540</name>
</gene>
<evidence type="ECO:0000256" key="5">
    <source>
        <dbReference type="ARBA" id="ARBA00023002"/>
    </source>
</evidence>
<keyword evidence="5 10" id="KW-0560">Oxidoreductase</keyword>
<dbReference type="FunFam" id="2.40.110.10:FF:000031">
    <property type="entry name" value="Acyl-CoA dehydrogenase, putative"/>
    <property type="match status" value="1"/>
</dbReference>
<dbReference type="InterPro" id="IPR046373">
    <property type="entry name" value="Acyl-CoA_Oxase/DH_mid-dom_sf"/>
</dbReference>
<dbReference type="Proteomes" id="UP000031030">
    <property type="component" value="Unassembled WGS sequence"/>
</dbReference>
<dbReference type="GO" id="GO:0050660">
    <property type="term" value="F:flavin adenine dinucleotide binding"/>
    <property type="evidence" value="ECO:0007669"/>
    <property type="project" value="InterPro"/>
</dbReference>
<keyword evidence="16" id="KW-1185">Reference proteome</keyword>
<evidence type="ECO:0000259" key="12">
    <source>
        <dbReference type="Pfam" id="PF02770"/>
    </source>
</evidence>
<evidence type="ECO:0000256" key="4">
    <source>
        <dbReference type="ARBA" id="ARBA00022827"/>
    </source>
</evidence>
<dbReference type="OrthoDB" id="2769798at2"/>
<dbReference type="SUPFAM" id="SSF47203">
    <property type="entry name" value="Acyl-CoA dehydrogenase C-terminal domain-like"/>
    <property type="match status" value="1"/>
</dbReference>
<dbReference type="InterPro" id="IPR009100">
    <property type="entry name" value="AcylCoA_DH/oxidase_NM_dom_sf"/>
</dbReference>
<dbReference type="InterPro" id="IPR025878">
    <property type="entry name" value="Acyl-CoA_dh-like_C_dom"/>
</dbReference>
<dbReference type="RefSeq" id="WP_039395020.1">
    <property type="nucleotide sequence ID" value="NZ_JTDK01000001.1"/>
</dbReference>
<name>A0A0B2A969_9MICO</name>
<evidence type="ECO:0000259" key="14">
    <source>
        <dbReference type="Pfam" id="PF12806"/>
    </source>
</evidence>
<dbReference type="Pfam" id="PF12806">
    <property type="entry name" value="Acyl-CoA_dh_C"/>
    <property type="match status" value="1"/>
</dbReference>
<evidence type="ECO:0000256" key="8">
    <source>
        <dbReference type="ARBA" id="ARBA00066694"/>
    </source>
</evidence>
<evidence type="ECO:0000259" key="13">
    <source>
        <dbReference type="Pfam" id="PF02771"/>
    </source>
</evidence>
<protein>
    <recommendedName>
        <fullName evidence="9">3-methylmercaptopropionyl-CoA dehydrogenase</fullName>
        <ecNumber evidence="8">1.3.99.41</ecNumber>
    </recommendedName>
</protein>
<dbReference type="PANTHER" id="PTHR42803:SF1">
    <property type="entry name" value="BROAD-SPECIFICITY LINEAR ACYL-COA DEHYDROGENASE FADE5"/>
    <property type="match status" value="1"/>
</dbReference>
<evidence type="ECO:0000256" key="9">
    <source>
        <dbReference type="ARBA" id="ARBA00069043"/>
    </source>
</evidence>
<comment type="cofactor">
    <cofactor evidence="1 10">
        <name>FAD</name>
        <dbReference type="ChEBI" id="CHEBI:57692"/>
    </cofactor>
</comment>
<accession>A0A0B2A969</accession>
<dbReference type="Gene3D" id="1.20.140.10">
    <property type="entry name" value="Butyryl-CoA Dehydrogenase, subunit A, domain 3"/>
    <property type="match status" value="1"/>
</dbReference>
<dbReference type="SUPFAM" id="SSF56645">
    <property type="entry name" value="Acyl-CoA dehydrogenase NM domain-like"/>
    <property type="match status" value="1"/>
</dbReference>
<dbReference type="EMBL" id="JTDK01000001">
    <property type="protein sequence ID" value="KHL00124.1"/>
    <property type="molecule type" value="Genomic_DNA"/>
</dbReference>
<dbReference type="PANTHER" id="PTHR42803">
    <property type="entry name" value="ACYL-COA DEHYDROGENASE"/>
    <property type="match status" value="1"/>
</dbReference>
<evidence type="ECO:0000256" key="2">
    <source>
        <dbReference type="ARBA" id="ARBA00009347"/>
    </source>
</evidence>
<organism evidence="15 16">
    <name type="scientific">Microbacterium mangrovi</name>
    <dbReference type="NCBI Taxonomy" id="1348253"/>
    <lineage>
        <taxon>Bacteria</taxon>
        <taxon>Bacillati</taxon>
        <taxon>Actinomycetota</taxon>
        <taxon>Actinomycetes</taxon>
        <taxon>Micrococcales</taxon>
        <taxon>Microbacteriaceae</taxon>
        <taxon>Microbacterium</taxon>
    </lineage>
</organism>
<comment type="catalytic activity">
    <reaction evidence="6">
        <text>3-(methylsulfanyl)propanoyl-CoA + oxidized [electron-transfer flavoprotein] + H(+) = 3-(methylsulfanyl)acryloyl-CoA + reduced [electron-transfer flavoprotein]</text>
        <dbReference type="Rhea" id="RHEA:52612"/>
        <dbReference type="Rhea" id="RHEA-COMP:10685"/>
        <dbReference type="Rhea" id="RHEA-COMP:10686"/>
        <dbReference type="ChEBI" id="CHEBI:15378"/>
        <dbReference type="ChEBI" id="CHEBI:57692"/>
        <dbReference type="ChEBI" id="CHEBI:58307"/>
        <dbReference type="ChEBI" id="CHEBI:82815"/>
        <dbReference type="ChEBI" id="CHEBI:84994"/>
        <dbReference type="EC" id="1.3.99.41"/>
    </reaction>
    <physiologicalReaction direction="left-to-right" evidence="6">
        <dbReference type="Rhea" id="RHEA:52613"/>
    </physiologicalReaction>
</comment>
<evidence type="ECO:0000313" key="16">
    <source>
        <dbReference type="Proteomes" id="UP000031030"/>
    </source>
</evidence>
<dbReference type="InterPro" id="IPR036250">
    <property type="entry name" value="AcylCo_DH-like_C"/>
</dbReference>
<sequence>MTTAPPYRAPVEDYAFLYGEAFGRDLLEHSTGGALTASDAVDVIAAAGDFAASVLAPLETVGDRVGAQLIDGDVRLPDGFGDAYRRFVEAGWVTAEAPESAGGDGLPRVVSAALGEIWNASNAAFALCWGLTQGQILALDAAASPALRETYLTKLVSGEWTGTMNLTEPDAGTDLGAIRTLATPRGDGSWSIRGQKIFITWGDHDAAENIVHLVLARTPDAPEGARGLSLFVAPRVLVNADGTLGERNAITTVAIEHKLGIHGSPTCQLAYDDATGYLVGELHGGLAGMFVMMNAERSAMAFQATGISDRARQQAAAYAAERRQGPVLGRPAGTPIAGHPDVQRLLSSMSSDIFAMRALGVHVADLADRADEPGAGALAEFFVPVLKGWATEEALRITSDAIQVHGGMGFIEETGVAQHYRDARIMPIYEGTTAIQSNDLVGRKVLRDGGATAETVFAQVSATAGQLAATEHPTAHRIGVRLQRAVEASRRATADLVAFAASPRDAFAVSVPYLMLLGTLAGAWMHALATVAVLRRGEASEQDAARLASADFYTAHHLPRVHALAETVAAGEIA</sequence>
<feature type="domain" description="Acetyl-CoA dehydrogenase-like C-terminal" evidence="14">
    <location>
        <begin position="458"/>
        <end position="572"/>
    </location>
</feature>
<reference evidence="15 16" key="1">
    <citation type="submission" date="2014-11" db="EMBL/GenBank/DDBJ databases">
        <title>Genome sequence of Microbacterium mangrovi MUSC 115(T).</title>
        <authorList>
            <person name="Lee L.-H."/>
        </authorList>
    </citation>
    <scope>NUCLEOTIDE SEQUENCE [LARGE SCALE GENOMIC DNA]</scope>
    <source>
        <strain evidence="15 16">MUSC 115</strain>
    </source>
</reference>
<evidence type="ECO:0000259" key="11">
    <source>
        <dbReference type="Pfam" id="PF00441"/>
    </source>
</evidence>
<comment type="caution">
    <text evidence="15">The sequence shown here is derived from an EMBL/GenBank/DDBJ whole genome shotgun (WGS) entry which is preliminary data.</text>
</comment>
<feature type="domain" description="Acyl-CoA dehydrogenase/oxidase N-terminal" evidence="13">
    <location>
        <begin position="82"/>
        <end position="159"/>
    </location>
</feature>
<dbReference type="InterPro" id="IPR006091">
    <property type="entry name" value="Acyl-CoA_Oxase/DH_mid-dom"/>
</dbReference>
<feature type="domain" description="Acyl-CoA dehydrogenase/oxidase C-terminal" evidence="11">
    <location>
        <begin position="289"/>
        <end position="440"/>
    </location>
</feature>
<dbReference type="STRING" id="1348253.LK09_01540"/>
<dbReference type="InterPro" id="IPR013786">
    <property type="entry name" value="AcylCoA_DH/ox_N"/>
</dbReference>
<evidence type="ECO:0000256" key="6">
    <source>
        <dbReference type="ARBA" id="ARBA00051388"/>
    </source>
</evidence>
<dbReference type="Pfam" id="PF02770">
    <property type="entry name" value="Acyl-CoA_dh_M"/>
    <property type="match status" value="1"/>
</dbReference>
<evidence type="ECO:0000256" key="7">
    <source>
        <dbReference type="ARBA" id="ARBA00058683"/>
    </source>
</evidence>
<evidence type="ECO:0000256" key="10">
    <source>
        <dbReference type="RuleBase" id="RU362125"/>
    </source>
</evidence>
<evidence type="ECO:0000256" key="3">
    <source>
        <dbReference type="ARBA" id="ARBA00022630"/>
    </source>
</evidence>
<dbReference type="Gene3D" id="1.10.540.10">
    <property type="entry name" value="Acyl-CoA dehydrogenase/oxidase, N-terminal domain"/>
    <property type="match status" value="1"/>
</dbReference>
<evidence type="ECO:0000256" key="1">
    <source>
        <dbReference type="ARBA" id="ARBA00001974"/>
    </source>
</evidence>